<dbReference type="Gene3D" id="3.40.630.30">
    <property type="match status" value="1"/>
</dbReference>
<evidence type="ECO:0000313" key="2">
    <source>
        <dbReference type="EMBL" id="MBA2897134.1"/>
    </source>
</evidence>
<reference evidence="2 3" key="1">
    <citation type="submission" date="2020-07" db="EMBL/GenBank/DDBJ databases">
        <title>Genomic Encyclopedia of Type Strains, Phase IV (KMG-IV): sequencing the most valuable type-strain genomes for metagenomic binning, comparative biology and taxonomic classification.</title>
        <authorList>
            <person name="Goeker M."/>
        </authorList>
    </citation>
    <scope>NUCLEOTIDE SEQUENCE [LARGE SCALE GENOMIC DNA]</scope>
    <source>
        <strain evidence="2 3">DSM 45533</strain>
    </source>
</reference>
<evidence type="ECO:0000259" key="1">
    <source>
        <dbReference type="PROSITE" id="PS51186"/>
    </source>
</evidence>
<dbReference type="SUPFAM" id="SSF55729">
    <property type="entry name" value="Acyl-CoA N-acyltransferases (Nat)"/>
    <property type="match status" value="1"/>
</dbReference>
<dbReference type="GO" id="GO:0016747">
    <property type="term" value="F:acyltransferase activity, transferring groups other than amino-acyl groups"/>
    <property type="evidence" value="ECO:0007669"/>
    <property type="project" value="InterPro"/>
</dbReference>
<name>A0A7W0CTZ6_9ACTN</name>
<dbReference type="RefSeq" id="WP_181615846.1">
    <property type="nucleotide sequence ID" value="NZ_BAABAM010000010.1"/>
</dbReference>
<dbReference type="InterPro" id="IPR016181">
    <property type="entry name" value="Acyl_CoA_acyltransferase"/>
</dbReference>
<comment type="caution">
    <text evidence="2">The sequence shown here is derived from an EMBL/GenBank/DDBJ whole genome shotgun (WGS) entry which is preliminary data.</text>
</comment>
<organism evidence="2 3">
    <name type="scientific">Nonomuraea soli</name>
    <dbReference type="NCBI Taxonomy" id="1032476"/>
    <lineage>
        <taxon>Bacteria</taxon>
        <taxon>Bacillati</taxon>
        <taxon>Actinomycetota</taxon>
        <taxon>Actinomycetes</taxon>
        <taxon>Streptosporangiales</taxon>
        <taxon>Streptosporangiaceae</taxon>
        <taxon>Nonomuraea</taxon>
    </lineage>
</organism>
<keyword evidence="2" id="KW-0808">Transferase</keyword>
<protein>
    <submittedName>
        <fullName evidence="2">GNAT superfamily N-acetyltransferase</fullName>
    </submittedName>
</protein>
<sequence>MDELVRTWVHGWALSRDTDTPVAEPYGWRMEVGLPEMPRRHIVTDPVWLEKLVPTVTERGSWLKLFVEELPPLPPGWEITAPGFMMSTELSPFEVTGHEVVVEPLNDATSKVWVIVDGERAAWGQVAVWGADAVVDKVMTEEAHRRKGLGSVVMRSLQNLAYERGARRAVLGGTVEGRALYTSLGWRTECPLTSVQLIGIESNLWEGRFQRGTEE</sequence>
<accession>A0A7W0CTZ6</accession>
<proteinExistence type="predicted"/>
<keyword evidence="3" id="KW-1185">Reference proteome</keyword>
<evidence type="ECO:0000313" key="3">
    <source>
        <dbReference type="Proteomes" id="UP000530928"/>
    </source>
</evidence>
<dbReference type="Pfam" id="PF13508">
    <property type="entry name" value="Acetyltransf_7"/>
    <property type="match status" value="1"/>
</dbReference>
<dbReference type="EMBL" id="JACDUR010000010">
    <property type="protein sequence ID" value="MBA2897134.1"/>
    <property type="molecule type" value="Genomic_DNA"/>
</dbReference>
<dbReference type="AlphaFoldDB" id="A0A7W0CTZ6"/>
<gene>
    <name evidence="2" type="ORF">HNR30_008530</name>
</gene>
<dbReference type="Proteomes" id="UP000530928">
    <property type="component" value="Unassembled WGS sequence"/>
</dbReference>
<dbReference type="CDD" id="cd04301">
    <property type="entry name" value="NAT_SF"/>
    <property type="match status" value="1"/>
</dbReference>
<dbReference type="InterPro" id="IPR000182">
    <property type="entry name" value="GNAT_dom"/>
</dbReference>
<feature type="domain" description="N-acetyltransferase" evidence="1">
    <location>
        <begin position="68"/>
        <end position="211"/>
    </location>
</feature>
<dbReference type="PROSITE" id="PS51186">
    <property type="entry name" value="GNAT"/>
    <property type="match status" value="1"/>
</dbReference>